<reference evidence="1 2" key="1">
    <citation type="submission" date="2016-10" db="EMBL/GenBank/DDBJ databases">
        <authorList>
            <person name="Varghese N."/>
            <person name="Submissions S."/>
        </authorList>
    </citation>
    <scope>NUCLEOTIDE SEQUENCE [LARGE SCALE GENOMIC DNA]</scope>
    <source>
        <strain evidence="1 2">DSM 21822</strain>
    </source>
</reference>
<dbReference type="InterPro" id="IPR029033">
    <property type="entry name" value="His_PPase_superfam"/>
</dbReference>
<gene>
    <name evidence="1" type="ORF">SAMN04488498_102578</name>
</gene>
<dbReference type="InterPro" id="IPR013078">
    <property type="entry name" value="His_Pase_superF_clade-1"/>
</dbReference>
<evidence type="ECO:0000313" key="1">
    <source>
        <dbReference type="EMBL" id="SFK12360.1"/>
    </source>
</evidence>
<keyword evidence="2" id="KW-1185">Reference proteome</keyword>
<dbReference type="Proteomes" id="UP000323300">
    <property type="component" value="Unassembled WGS sequence"/>
</dbReference>
<dbReference type="Gene3D" id="3.40.50.1240">
    <property type="entry name" value="Phosphoglycerate mutase-like"/>
    <property type="match status" value="1"/>
</dbReference>
<proteinExistence type="predicted"/>
<organism evidence="1 2">
    <name type="scientific">Neomesorhizobium albiziae</name>
    <dbReference type="NCBI Taxonomy" id="335020"/>
    <lineage>
        <taxon>Bacteria</taxon>
        <taxon>Pseudomonadati</taxon>
        <taxon>Pseudomonadota</taxon>
        <taxon>Alphaproteobacteria</taxon>
        <taxon>Hyphomicrobiales</taxon>
        <taxon>Phyllobacteriaceae</taxon>
        <taxon>Neomesorhizobium</taxon>
    </lineage>
</organism>
<protein>
    <submittedName>
        <fullName evidence="1">Broad specificity phosphatase PhoE</fullName>
    </submittedName>
</protein>
<dbReference type="AlphaFoldDB" id="A0A1I3WYB5"/>
<dbReference type="Pfam" id="PF00300">
    <property type="entry name" value="His_Phos_1"/>
    <property type="match status" value="1"/>
</dbReference>
<dbReference type="OrthoDB" id="34197at2"/>
<dbReference type="EMBL" id="FOSL01000002">
    <property type="protein sequence ID" value="SFK12360.1"/>
    <property type="molecule type" value="Genomic_DNA"/>
</dbReference>
<sequence>MIAFYVTHPQVAIDPEVPVPEWGLSEVGRARLKAIAGRDWVRSLSHVFSSTEKKTVEGAGILAGAANCGIEPVAEMGENDRSATGFLPPPEFEKAADWFFANPDQSFRGWERAVDAQARIVAAVEAAIASRPTGKQIALVGHGGVGTLLKCHLAGQPISRKGDQGGGGGGNVFAFRLSDRRLLCDWTPVENFEGKF</sequence>
<name>A0A1I3WYB5_9HYPH</name>
<evidence type="ECO:0000313" key="2">
    <source>
        <dbReference type="Proteomes" id="UP000323300"/>
    </source>
</evidence>
<dbReference type="RefSeq" id="WP_149759263.1">
    <property type="nucleotide sequence ID" value="NZ_BSPE01000028.1"/>
</dbReference>
<dbReference type="SUPFAM" id="SSF53254">
    <property type="entry name" value="Phosphoglycerate mutase-like"/>
    <property type="match status" value="1"/>
</dbReference>
<accession>A0A1I3WYB5</accession>